<dbReference type="NCBIfam" id="TIGR01566">
    <property type="entry name" value="ZF_HD_prot_N"/>
    <property type="match status" value="1"/>
</dbReference>
<keyword evidence="3 12" id="KW-0863">Zinc-finger</keyword>
<dbReference type="GO" id="GO:0003677">
    <property type="term" value="F:DNA binding"/>
    <property type="evidence" value="ECO:0007669"/>
    <property type="project" value="UniProtKB-KW"/>
</dbReference>
<evidence type="ECO:0000256" key="4">
    <source>
        <dbReference type="ARBA" id="ARBA00022833"/>
    </source>
</evidence>
<evidence type="ECO:0000256" key="3">
    <source>
        <dbReference type="ARBA" id="ARBA00022771"/>
    </source>
</evidence>
<dbReference type="Gene3D" id="1.10.10.60">
    <property type="entry name" value="Homeodomain-like"/>
    <property type="match status" value="1"/>
</dbReference>
<feature type="region of interest" description="Disordered" evidence="10">
    <location>
        <begin position="129"/>
        <end position="157"/>
    </location>
</feature>
<keyword evidence="5" id="KW-0805">Transcription regulation</keyword>
<dbReference type="InterPro" id="IPR006456">
    <property type="entry name" value="ZF_HD_homeobox_Cys/His_dimer"/>
</dbReference>
<keyword evidence="13" id="KW-1185">Reference proteome</keyword>
<dbReference type="AlphaFoldDB" id="A0ABD1WRL0"/>
<evidence type="ECO:0000313" key="12">
    <source>
        <dbReference type="EMBL" id="KAL2552337.1"/>
    </source>
</evidence>
<feature type="compositionally biased region" description="Basic residues" evidence="10">
    <location>
        <begin position="130"/>
        <end position="146"/>
    </location>
</feature>
<keyword evidence="8" id="KW-0804">Transcription</keyword>
<dbReference type="InterPro" id="IPR009057">
    <property type="entry name" value="Homeodomain-like_sf"/>
</dbReference>
<evidence type="ECO:0000256" key="2">
    <source>
        <dbReference type="ARBA" id="ARBA00022723"/>
    </source>
</evidence>
<dbReference type="Proteomes" id="UP001604277">
    <property type="component" value="Unassembled WGS sequence"/>
</dbReference>
<dbReference type="NCBIfam" id="TIGR01565">
    <property type="entry name" value="homeo_ZF_HD"/>
    <property type="match status" value="1"/>
</dbReference>
<dbReference type="GO" id="GO:0008270">
    <property type="term" value="F:zinc ion binding"/>
    <property type="evidence" value="ECO:0007669"/>
    <property type="project" value="UniProtKB-KW"/>
</dbReference>
<evidence type="ECO:0000256" key="8">
    <source>
        <dbReference type="ARBA" id="ARBA00023163"/>
    </source>
</evidence>
<evidence type="ECO:0000256" key="6">
    <source>
        <dbReference type="ARBA" id="ARBA00023125"/>
    </source>
</evidence>
<feature type="domain" description="ZF-HD dimerization-type" evidence="11">
    <location>
        <begin position="59"/>
        <end position="110"/>
    </location>
</feature>
<dbReference type="PANTHER" id="PTHR31948">
    <property type="entry name" value="ZINC-FINGER HOMEODOMAIN PROTEIN 2"/>
    <property type="match status" value="1"/>
</dbReference>
<evidence type="ECO:0000259" key="11">
    <source>
        <dbReference type="PROSITE" id="PS51523"/>
    </source>
</evidence>
<evidence type="ECO:0000256" key="1">
    <source>
        <dbReference type="ARBA" id="ARBA00004123"/>
    </source>
</evidence>
<feature type="region of interest" description="Disordered" evidence="10">
    <location>
        <begin position="1"/>
        <end position="33"/>
    </location>
</feature>
<proteinExistence type="predicted"/>
<dbReference type="FunFam" id="1.10.10.60:FF:000257">
    <property type="entry name" value="Zinc-finger homeodomain protein 2"/>
    <property type="match status" value="1"/>
</dbReference>
<dbReference type="SUPFAM" id="SSF46689">
    <property type="entry name" value="Homeodomain-like"/>
    <property type="match status" value="1"/>
</dbReference>
<keyword evidence="9" id="KW-0539">Nucleus</keyword>
<dbReference type="Pfam" id="PF04770">
    <property type="entry name" value="ZF-HD_dimer"/>
    <property type="match status" value="1"/>
</dbReference>
<comment type="subcellular location">
    <subcellularLocation>
        <location evidence="1">Nucleus</location>
    </subcellularLocation>
</comment>
<organism evidence="12 13">
    <name type="scientific">Forsythia ovata</name>
    <dbReference type="NCBI Taxonomy" id="205694"/>
    <lineage>
        <taxon>Eukaryota</taxon>
        <taxon>Viridiplantae</taxon>
        <taxon>Streptophyta</taxon>
        <taxon>Embryophyta</taxon>
        <taxon>Tracheophyta</taxon>
        <taxon>Spermatophyta</taxon>
        <taxon>Magnoliopsida</taxon>
        <taxon>eudicotyledons</taxon>
        <taxon>Gunneridae</taxon>
        <taxon>Pentapetalae</taxon>
        <taxon>asterids</taxon>
        <taxon>lamiids</taxon>
        <taxon>Lamiales</taxon>
        <taxon>Oleaceae</taxon>
        <taxon>Forsythieae</taxon>
        <taxon>Forsythia</taxon>
    </lineage>
</organism>
<keyword evidence="2" id="KW-0479">Metal-binding</keyword>
<dbReference type="PANTHER" id="PTHR31948:SF72">
    <property type="entry name" value="ZINC-FINGER HOMEODOMAIN PROTEIN 10"/>
    <property type="match status" value="1"/>
</dbReference>
<accession>A0ABD1WRL0</accession>
<evidence type="ECO:0000256" key="10">
    <source>
        <dbReference type="SAM" id="MobiDB-lite"/>
    </source>
</evidence>
<dbReference type="EMBL" id="JBFOLJ010000002">
    <property type="protein sequence ID" value="KAL2552337.1"/>
    <property type="molecule type" value="Genomic_DNA"/>
</dbReference>
<sequence>MELNSSTQSATVKTPAGTEISTQIQPTKPLPLSNGVLKRHAPLHILRDNHQPMAASVTYKECLKNYAASMGGHAVDGCREFMPSATANHSDPTFLKCAACGCHRNFHRREVEEPLFPPTYATLALEYQPHHRHHPPQPLPAKRRNRNSPTSLSPPPISSSYYYPSAPHMLMALSHGLSPSSSPPDNNTPISVTANCKKRFRTKFTDDQKDKMLEFAKKIGWKMQKKDENVITDFCSEIGVNKDVFKVWIHNHKNISGSRNGTIFKAPTTAAAAVHHHHDDGDNHQDGEDLSQCHLQENSCSSGHDLGTNGSSSSS</sequence>
<comment type="caution">
    <text evidence="12">The sequence shown here is derived from an EMBL/GenBank/DDBJ whole genome shotgun (WGS) entry which is preliminary data.</text>
</comment>
<keyword evidence="7 12" id="KW-0371">Homeobox</keyword>
<feature type="region of interest" description="Disordered" evidence="10">
    <location>
        <begin position="269"/>
        <end position="289"/>
    </location>
</feature>
<feature type="compositionally biased region" description="Basic and acidic residues" evidence="10">
    <location>
        <begin position="277"/>
        <end position="287"/>
    </location>
</feature>
<dbReference type="PROSITE" id="PS51523">
    <property type="entry name" value="ZF_HD_DIMER"/>
    <property type="match status" value="1"/>
</dbReference>
<keyword evidence="6 12" id="KW-0238">DNA-binding</keyword>
<feature type="compositionally biased region" description="Polar residues" evidence="10">
    <location>
        <begin position="1"/>
        <end position="12"/>
    </location>
</feature>
<name>A0ABD1WRL0_9LAMI</name>
<reference evidence="13" key="1">
    <citation type="submission" date="2024-07" db="EMBL/GenBank/DDBJ databases">
        <title>Two chromosome-level genome assemblies of Korean endemic species Abeliophyllum distichum and Forsythia ovata (Oleaceae).</title>
        <authorList>
            <person name="Jang H."/>
        </authorList>
    </citation>
    <scope>NUCLEOTIDE SEQUENCE [LARGE SCALE GENOMIC DNA]</scope>
</reference>
<protein>
    <submittedName>
        <fullName evidence="12">Zinc-finger homeodomain protein 9</fullName>
    </submittedName>
</protein>
<evidence type="ECO:0000256" key="9">
    <source>
        <dbReference type="ARBA" id="ARBA00023242"/>
    </source>
</evidence>
<dbReference type="InterPro" id="IPR006455">
    <property type="entry name" value="Homeodomain_ZF_HD"/>
</dbReference>
<evidence type="ECO:0000256" key="5">
    <source>
        <dbReference type="ARBA" id="ARBA00023015"/>
    </source>
</evidence>
<gene>
    <name evidence="12" type="ORF">Fot_05956</name>
</gene>
<dbReference type="GO" id="GO:0005634">
    <property type="term" value="C:nucleus"/>
    <property type="evidence" value="ECO:0007669"/>
    <property type="project" value="UniProtKB-SubCell"/>
</dbReference>
<evidence type="ECO:0000256" key="7">
    <source>
        <dbReference type="ARBA" id="ARBA00023155"/>
    </source>
</evidence>
<keyword evidence="4" id="KW-0862">Zinc</keyword>
<evidence type="ECO:0000313" key="13">
    <source>
        <dbReference type="Proteomes" id="UP001604277"/>
    </source>
</evidence>